<dbReference type="Pfam" id="PF02311">
    <property type="entry name" value="AraC_binding"/>
    <property type="match status" value="1"/>
</dbReference>
<accession>A0A4Q0VH07</accession>
<dbReference type="InterPro" id="IPR009057">
    <property type="entry name" value="Homeodomain-like_sf"/>
</dbReference>
<dbReference type="EMBL" id="QXIL01000031">
    <property type="protein sequence ID" value="RXI76474.1"/>
    <property type="molecule type" value="Genomic_DNA"/>
</dbReference>
<keyword evidence="2" id="KW-0238">DNA-binding</keyword>
<evidence type="ECO:0000256" key="2">
    <source>
        <dbReference type="ARBA" id="ARBA00023125"/>
    </source>
</evidence>
<proteinExistence type="predicted"/>
<dbReference type="PROSITE" id="PS00041">
    <property type="entry name" value="HTH_ARAC_FAMILY_1"/>
    <property type="match status" value="1"/>
</dbReference>
<name>A0A4Q0VH07_9LACO</name>
<evidence type="ECO:0000256" key="1">
    <source>
        <dbReference type="ARBA" id="ARBA00023015"/>
    </source>
</evidence>
<sequence>MPRPYHERLNFQMELPLRLILHGTGGPKNVLPHWHQAVKLAYAYRGQPGRVRIGSSTYQMVPHHLYIINSGVVHSYETMLDEDNQVITLLLPAAWLRTLVDSDQLPVWGPLDLDLTMAPYLPLHQAVQVLVGGALSPSDKRSDYLINLGAEYRLVGELIKHLTVTGQIVTDQRPLPDPLRQAVNEIQDNYANAVSITKLAAKLNYSSVYFSRYFKTYLGISPKAYLGQVRLERAAELLMTSQESVQEIARKTGFHTEKNFFVTFKQHFQMTPNTYRERYAARQSWQQTTPD</sequence>
<dbReference type="Gene3D" id="1.10.10.60">
    <property type="entry name" value="Homeodomain-like"/>
    <property type="match status" value="2"/>
</dbReference>
<dbReference type="PANTHER" id="PTHR43280:SF2">
    <property type="entry name" value="HTH-TYPE TRANSCRIPTIONAL REGULATOR EXSA"/>
    <property type="match status" value="1"/>
</dbReference>
<gene>
    <name evidence="4" type="ORF">DXH47_10650</name>
</gene>
<evidence type="ECO:0000256" key="3">
    <source>
        <dbReference type="ARBA" id="ARBA00023163"/>
    </source>
</evidence>
<dbReference type="InterPro" id="IPR018062">
    <property type="entry name" value="HTH_AraC-typ_CS"/>
</dbReference>
<dbReference type="InterPro" id="IPR018060">
    <property type="entry name" value="HTH_AraC"/>
</dbReference>
<dbReference type="SMART" id="SM00342">
    <property type="entry name" value="HTH_ARAC"/>
    <property type="match status" value="1"/>
</dbReference>
<comment type="caution">
    <text evidence="4">The sequence shown here is derived from an EMBL/GenBank/DDBJ whole genome shotgun (WGS) entry which is preliminary data.</text>
</comment>
<dbReference type="OrthoDB" id="2211832at2"/>
<organism evidence="4 5">
    <name type="scientific">Levilactobacillus suantsaii</name>
    <dbReference type="NCBI Taxonomy" id="2292255"/>
    <lineage>
        <taxon>Bacteria</taxon>
        <taxon>Bacillati</taxon>
        <taxon>Bacillota</taxon>
        <taxon>Bacilli</taxon>
        <taxon>Lactobacillales</taxon>
        <taxon>Lactobacillaceae</taxon>
        <taxon>Levilactobacillus</taxon>
    </lineage>
</organism>
<reference evidence="4 5" key="1">
    <citation type="submission" date="2018-08" db="EMBL/GenBank/DDBJ databases">
        <title>Lactobacillus suantsai sp. nov., isolated from traditional fermented suan-tsai in Taiwan.</title>
        <authorList>
            <person name="Huang C.-H."/>
        </authorList>
    </citation>
    <scope>NUCLEOTIDE SEQUENCE [LARGE SCALE GENOMIC DNA]</scope>
    <source>
        <strain evidence="4 5">BCRC 12945</strain>
    </source>
</reference>
<dbReference type="GO" id="GO:0043565">
    <property type="term" value="F:sequence-specific DNA binding"/>
    <property type="evidence" value="ECO:0007669"/>
    <property type="project" value="InterPro"/>
</dbReference>
<dbReference type="SUPFAM" id="SSF46689">
    <property type="entry name" value="Homeodomain-like"/>
    <property type="match status" value="2"/>
</dbReference>
<dbReference type="GO" id="GO:0003700">
    <property type="term" value="F:DNA-binding transcription factor activity"/>
    <property type="evidence" value="ECO:0007669"/>
    <property type="project" value="InterPro"/>
</dbReference>
<dbReference type="AlphaFoldDB" id="A0A4Q0VH07"/>
<dbReference type="InterPro" id="IPR011051">
    <property type="entry name" value="RmlC_Cupin_sf"/>
</dbReference>
<keyword evidence="1" id="KW-0805">Transcription regulation</keyword>
<evidence type="ECO:0000313" key="5">
    <source>
        <dbReference type="Proteomes" id="UP000290602"/>
    </source>
</evidence>
<evidence type="ECO:0000313" key="4">
    <source>
        <dbReference type="EMBL" id="RXI76474.1"/>
    </source>
</evidence>
<keyword evidence="3" id="KW-0804">Transcription</keyword>
<dbReference type="InterPro" id="IPR003313">
    <property type="entry name" value="AraC-bd"/>
</dbReference>
<protein>
    <submittedName>
        <fullName evidence="4">AraC family transcriptional regulator</fullName>
    </submittedName>
</protein>
<dbReference type="PROSITE" id="PS01124">
    <property type="entry name" value="HTH_ARAC_FAMILY_2"/>
    <property type="match status" value="1"/>
</dbReference>
<dbReference type="SUPFAM" id="SSF51182">
    <property type="entry name" value="RmlC-like cupins"/>
    <property type="match status" value="1"/>
</dbReference>
<dbReference type="Pfam" id="PF12833">
    <property type="entry name" value="HTH_18"/>
    <property type="match status" value="1"/>
</dbReference>
<dbReference type="InterPro" id="IPR014710">
    <property type="entry name" value="RmlC-like_jellyroll"/>
</dbReference>
<keyword evidence="5" id="KW-1185">Reference proteome</keyword>
<dbReference type="PANTHER" id="PTHR43280">
    <property type="entry name" value="ARAC-FAMILY TRANSCRIPTIONAL REGULATOR"/>
    <property type="match status" value="1"/>
</dbReference>
<dbReference type="Gene3D" id="2.60.120.10">
    <property type="entry name" value="Jelly Rolls"/>
    <property type="match status" value="1"/>
</dbReference>
<dbReference type="Proteomes" id="UP000290602">
    <property type="component" value="Unassembled WGS sequence"/>
</dbReference>